<dbReference type="InterPro" id="IPR036736">
    <property type="entry name" value="ACP-like_sf"/>
</dbReference>
<comment type="similarity">
    <text evidence="2">Belongs to the ATP-dependent AMP-binding enzyme family.</text>
</comment>
<dbReference type="FunFam" id="3.40.50.12780:FF:000012">
    <property type="entry name" value="Non-ribosomal peptide synthetase"/>
    <property type="match status" value="1"/>
</dbReference>
<dbReference type="SUPFAM" id="SSF52777">
    <property type="entry name" value="CoA-dependent acyltransferases"/>
    <property type="match status" value="2"/>
</dbReference>
<protein>
    <submittedName>
        <fullName evidence="6">Amino acid adenylation domain-containing protein</fullName>
    </submittedName>
</protein>
<evidence type="ECO:0000313" key="7">
    <source>
        <dbReference type="Proteomes" id="UP000192761"/>
    </source>
</evidence>
<keyword evidence="3" id="KW-0596">Phosphopantetheine</keyword>
<dbReference type="PROSITE" id="PS50075">
    <property type="entry name" value="CARRIER"/>
    <property type="match status" value="1"/>
</dbReference>
<dbReference type="RefSeq" id="WP_084093158.1">
    <property type="nucleotide sequence ID" value="NZ_FWXD01000053.1"/>
</dbReference>
<gene>
    <name evidence="6" type="ORF">SAMN02745857_04261</name>
</gene>
<dbReference type="PANTHER" id="PTHR45527">
    <property type="entry name" value="NONRIBOSOMAL PEPTIDE SYNTHETASE"/>
    <property type="match status" value="1"/>
</dbReference>
<reference evidence="6 7" key="1">
    <citation type="submission" date="2017-04" db="EMBL/GenBank/DDBJ databases">
        <authorList>
            <person name="Afonso C.L."/>
            <person name="Miller P.J."/>
            <person name="Scott M.A."/>
            <person name="Spackman E."/>
            <person name="Goraichik I."/>
            <person name="Dimitrov K.M."/>
            <person name="Suarez D.L."/>
            <person name="Swayne D.E."/>
        </authorList>
    </citation>
    <scope>NUCLEOTIDE SEQUENCE [LARGE SCALE GENOMIC DNA]</scope>
    <source>
        <strain evidence="6 7">DSM 23236</strain>
    </source>
</reference>
<proteinExistence type="inferred from homology"/>
<evidence type="ECO:0000313" key="6">
    <source>
        <dbReference type="EMBL" id="SMC29918.1"/>
    </source>
</evidence>
<dbReference type="InterPro" id="IPR023213">
    <property type="entry name" value="CAT-like_dom_sf"/>
</dbReference>
<dbReference type="InterPro" id="IPR001242">
    <property type="entry name" value="Condensation_dom"/>
</dbReference>
<dbReference type="Proteomes" id="UP000192761">
    <property type="component" value="Unassembled WGS sequence"/>
</dbReference>
<dbReference type="OrthoDB" id="9757559at2"/>
<dbReference type="PANTHER" id="PTHR45527:SF1">
    <property type="entry name" value="FATTY ACID SYNTHASE"/>
    <property type="match status" value="1"/>
</dbReference>
<dbReference type="InterPro" id="IPR000873">
    <property type="entry name" value="AMP-dep_synth/lig_dom"/>
</dbReference>
<organism evidence="6 7">
    <name type="scientific">Andreprevotia lacus DSM 23236</name>
    <dbReference type="NCBI Taxonomy" id="1121001"/>
    <lineage>
        <taxon>Bacteria</taxon>
        <taxon>Pseudomonadati</taxon>
        <taxon>Pseudomonadota</taxon>
        <taxon>Betaproteobacteria</taxon>
        <taxon>Neisseriales</taxon>
        <taxon>Chitinibacteraceae</taxon>
        <taxon>Andreprevotia</taxon>
    </lineage>
</organism>
<dbReference type="FunFam" id="3.30.300.30:FF:000010">
    <property type="entry name" value="Enterobactin synthetase component F"/>
    <property type="match status" value="1"/>
</dbReference>
<dbReference type="Pfam" id="PF00501">
    <property type="entry name" value="AMP-binding"/>
    <property type="match status" value="1"/>
</dbReference>
<accession>A0A1W1Y2F4</accession>
<dbReference type="GO" id="GO:0031177">
    <property type="term" value="F:phosphopantetheine binding"/>
    <property type="evidence" value="ECO:0007669"/>
    <property type="project" value="InterPro"/>
</dbReference>
<dbReference type="Gene3D" id="3.30.559.30">
    <property type="entry name" value="Nonribosomal peptide synthetase, condensation domain"/>
    <property type="match status" value="1"/>
</dbReference>
<dbReference type="PROSITE" id="PS00455">
    <property type="entry name" value="AMP_BINDING"/>
    <property type="match status" value="1"/>
</dbReference>
<dbReference type="AlphaFoldDB" id="A0A1W1Y2F4"/>
<dbReference type="Gene3D" id="3.30.300.30">
    <property type="match status" value="1"/>
</dbReference>
<dbReference type="Pfam" id="PF13193">
    <property type="entry name" value="AMP-binding_C"/>
    <property type="match status" value="1"/>
</dbReference>
<dbReference type="InterPro" id="IPR006162">
    <property type="entry name" value="Ppantetheine_attach_site"/>
</dbReference>
<name>A0A1W1Y2F4_9NEIS</name>
<dbReference type="CDD" id="cd05930">
    <property type="entry name" value="A_NRPS"/>
    <property type="match status" value="1"/>
</dbReference>
<keyword evidence="4" id="KW-0597">Phosphoprotein</keyword>
<dbReference type="SMART" id="SM00823">
    <property type="entry name" value="PKS_PP"/>
    <property type="match status" value="1"/>
</dbReference>
<dbReference type="GO" id="GO:0003824">
    <property type="term" value="F:catalytic activity"/>
    <property type="evidence" value="ECO:0007669"/>
    <property type="project" value="InterPro"/>
</dbReference>
<dbReference type="Gene3D" id="3.40.50.1820">
    <property type="entry name" value="alpha/beta hydrolase"/>
    <property type="match status" value="1"/>
</dbReference>
<dbReference type="Gene3D" id="3.40.50.980">
    <property type="match status" value="2"/>
</dbReference>
<dbReference type="GO" id="GO:0044550">
    <property type="term" value="P:secondary metabolite biosynthetic process"/>
    <property type="evidence" value="ECO:0007669"/>
    <property type="project" value="UniProtKB-ARBA"/>
</dbReference>
<feature type="domain" description="Carrier" evidence="5">
    <location>
        <begin position="984"/>
        <end position="1059"/>
    </location>
</feature>
<dbReference type="Gene3D" id="2.30.38.10">
    <property type="entry name" value="Luciferase, Domain 3"/>
    <property type="match status" value="1"/>
</dbReference>
<dbReference type="GO" id="GO:0043041">
    <property type="term" value="P:amino acid activation for nonribosomal peptide biosynthetic process"/>
    <property type="evidence" value="ECO:0007669"/>
    <property type="project" value="TreeGrafter"/>
</dbReference>
<dbReference type="Pfam" id="PF00668">
    <property type="entry name" value="Condensation"/>
    <property type="match status" value="1"/>
</dbReference>
<dbReference type="EMBL" id="FWXD01000053">
    <property type="protein sequence ID" value="SMC29918.1"/>
    <property type="molecule type" value="Genomic_DNA"/>
</dbReference>
<dbReference type="FunFam" id="3.40.50.980:FF:000001">
    <property type="entry name" value="Non-ribosomal peptide synthetase"/>
    <property type="match status" value="1"/>
</dbReference>
<evidence type="ECO:0000259" key="5">
    <source>
        <dbReference type="PROSITE" id="PS50075"/>
    </source>
</evidence>
<dbReference type="InterPro" id="IPR020845">
    <property type="entry name" value="AMP-binding_CS"/>
</dbReference>
<evidence type="ECO:0000256" key="3">
    <source>
        <dbReference type="ARBA" id="ARBA00022450"/>
    </source>
</evidence>
<comment type="cofactor">
    <cofactor evidence="1">
        <name>pantetheine 4'-phosphate</name>
        <dbReference type="ChEBI" id="CHEBI:47942"/>
    </cofactor>
</comment>
<dbReference type="GO" id="GO:0005737">
    <property type="term" value="C:cytoplasm"/>
    <property type="evidence" value="ECO:0007669"/>
    <property type="project" value="TreeGrafter"/>
</dbReference>
<dbReference type="InterPro" id="IPR020459">
    <property type="entry name" value="AMP-binding"/>
</dbReference>
<dbReference type="InterPro" id="IPR045851">
    <property type="entry name" value="AMP-bd_C_sf"/>
</dbReference>
<evidence type="ECO:0000256" key="4">
    <source>
        <dbReference type="ARBA" id="ARBA00022553"/>
    </source>
</evidence>
<dbReference type="Gene3D" id="3.30.559.10">
    <property type="entry name" value="Chloramphenicol acetyltransferase-like domain"/>
    <property type="match status" value="1"/>
</dbReference>
<dbReference type="PRINTS" id="PR00154">
    <property type="entry name" value="AMPBINDING"/>
</dbReference>
<dbReference type="PROSITE" id="PS00012">
    <property type="entry name" value="PHOSPHOPANTETHEINE"/>
    <property type="match status" value="1"/>
</dbReference>
<dbReference type="CDD" id="cd19544">
    <property type="entry name" value="E-C_NRPS"/>
    <property type="match status" value="1"/>
</dbReference>
<dbReference type="InterPro" id="IPR029058">
    <property type="entry name" value="AB_hydrolase_fold"/>
</dbReference>
<dbReference type="Pfam" id="PF00550">
    <property type="entry name" value="PP-binding"/>
    <property type="match status" value="1"/>
</dbReference>
<sequence>MLPLIDLPQSAIDAIAASVPGGMSNIQDIYPLTPLQEGMRFHHMLKERGDAYLLKVQFDFAQQTQLERFLAALQQVIDRHDVFRTALHWQGLDAPVQVVLRHAVLPVLHLTASEIGGDAMGYLNRHYDPQHYRLALTQAPLMQAIVAEDATTGRWVLHLLQHHAISDHTTLERMFAEMEAMQSGKSAQLPAPQSFRNFVALARANADQAAQQRFFSDMLADIDAPTAPYGISEIHGDGADTTEHRCELTGKLAQRIHDAARTAQVSTASFMHLAWALVLARLSGRDDVVFGTVLFGRLQGGKAAEQVMGLCINTLPLRVSLGQLGVAESLQQAHQTLSGLLRHEHASLVEAQQCSAIATGAPLFSSLLNYRYSQRVDALFASPVWQGMQVLHFDERTNYPLTLAIDDLGDTFSLTVRGTADAHPAAVINQMCAAVEGLLEALTQQPAQPLAYVNALSRQEHAQLRVLAGDDTTAVATQTLAQLFEAQVRLTPERIAVKCGAASLSYCQLNERANRLAHALRQLGVRADVLVGLCVERSIDTLVGLLAILKAGGAYVPLDPSYPRERLAYLLADAQPAVLLSQQHLAGTLPPLAAPLCMIDDMAALAAWPAENPQTLNSPDDLAYVIYTSGSTGQPKGVAIAQHAVIYLWQALQQTALQALPPASAVTLNASLSFDASVQGWVQLLSGHCVVIVPENIRADGAAMRQFLAQQEITLFDCTPVQLEYLLQAAVPADNAHFPHTVLVGGDAISPALWQQLAERQQTAFYNVYGPTECTVDSTIARIAPQSRPNIGRPLPGCSAWVLDQHGQPVPAGVVGELYLGGAGLARGYHRQDALTATRFANCPAIGAKRLYRSGDLVRWNDAGQLEYFGRNDQQIKLRGYRIEPGEIESALRTLPAVGDAVVLARADDSGESHLVAYLLARDGQSIPEPAVLRGALRLQLPAHMMPAYFMVLEAFPLTPNHKIDRKALPLPNRSDQAAANHVAPRNDIEATLAAIWAEVLKLPQVGIHDNFFALGGHSLSATQVTVKIRERLQAEVPLRVLFEGADIAELAGRIAAQQTASQVTRPATVYEQEEI</sequence>
<dbReference type="InterPro" id="IPR009081">
    <property type="entry name" value="PP-bd_ACP"/>
</dbReference>
<dbReference type="SUPFAM" id="SSF47336">
    <property type="entry name" value="ACP-like"/>
    <property type="match status" value="1"/>
</dbReference>
<dbReference type="InterPro" id="IPR025110">
    <property type="entry name" value="AMP-bd_C"/>
</dbReference>
<dbReference type="InterPro" id="IPR010071">
    <property type="entry name" value="AA_adenyl_dom"/>
</dbReference>
<dbReference type="SUPFAM" id="SSF56801">
    <property type="entry name" value="Acetyl-CoA synthetase-like"/>
    <property type="match status" value="1"/>
</dbReference>
<dbReference type="FunFam" id="1.10.1200.10:FF:000005">
    <property type="entry name" value="Nonribosomal peptide synthetase 1"/>
    <property type="match status" value="1"/>
</dbReference>
<evidence type="ECO:0000256" key="2">
    <source>
        <dbReference type="ARBA" id="ARBA00006432"/>
    </source>
</evidence>
<dbReference type="STRING" id="1121001.SAMN02745857_04261"/>
<dbReference type="InterPro" id="IPR020806">
    <property type="entry name" value="PKS_PP-bd"/>
</dbReference>
<keyword evidence="7" id="KW-1185">Reference proteome</keyword>
<dbReference type="NCBIfam" id="TIGR01733">
    <property type="entry name" value="AA-adenyl-dom"/>
    <property type="match status" value="1"/>
</dbReference>
<evidence type="ECO:0000256" key="1">
    <source>
        <dbReference type="ARBA" id="ARBA00001957"/>
    </source>
</evidence>